<dbReference type="CDD" id="cd09631">
    <property type="entry name" value="DOMON_DOH"/>
    <property type="match status" value="1"/>
</dbReference>
<dbReference type="STRING" id="2880.D7FJ76"/>
<dbReference type="SMART" id="SM00664">
    <property type="entry name" value="DoH"/>
    <property type="match status" value="1"/>
</dbReference>
<dbReference type="InterPro" id="IPR005018">
    <property type="entry name" value="DOMON_domain"/>
</dbReference>
<feature type="compositionally biased region" description="Polar residues" evidence="1">
    <location>
        <begin position="268"/>
        <end position="281"/>
    </location>
</feature>
<dbReference type="EMBL" id="FN649729">
    <property type="protein sequence ID" value="CBJ28986.1"/>
    <property type="molecule type" value="Genomic_DNA"/>
</dbReference>
<proteinExistence type="predicted"/>
<name>D7FJ76_ECTSI</name>
<feature type="compositionally biased region" description="Low complexity" evidence="1">
    <location>
        <begin position="194"/>
        <end position="262"/>
    </location>
</feature>
<organism evidence="4 5">
    <name type="scientific">Ectocarpus siliculosus</name>
    <name type="common">Brown alga</name>
    <name type="synonym">Conferva siliculosa</name>
    <dbReference type="NCBI Taxonomy" id="2880"/>
    <lineage>
        <taxon>Eukaryota</taxon>
        <taxon>Sar</taxon>
        <taxon>Stramenopiles</taxon>
        <taxon>Ochrophyta</taxon>
        <taxon>PX clade</taxon>
        <taxon>Phaeophyceae</taxon>
        <taxon>Ectocarpales</taxon>
        <taxon>Ectocarpaceae</taxon>
        <taxon>Ectocarpus</taxon>
    </lineage>
</organism>
<reference evidence="4 5" key="1">
    <citation type="journal article" date="2010" name="Nature">
        <title>The Ectocarpus genome and the independent evolution of multicellularity in brown algae.</title>
        <authorList>
            <person name="Cock J.M."/>
            <person name="Sterck L."/>
            <person name="Rouze P."/>
            <person name="Scornet D."/>
            <person name="Allen A.E."/>
            <person name="Amoutzias G."/>
            <person name="Anthouard V."/>
            <person name="Artiguenave F."/>
            <person name="Aury J.M."/>
            <person name="Badger J.H."/>
            <person name="Beszteri B."/>
            <person name="Billiau K."/>
            <person name="Bonnet E."/>
            <person name="Bothwell J.H."/>
            <person name="Bowler C."/>
            <person name="Boyen C."/>
            <person name="Brownlee C."/>
            <person name="Carrano C.J."/>
            <person name="Charrier B."/>
            <person name="Cho G.Y."/>
            <person name="Coelho S.M."/>
            <person name="Collen J."/>
            <person name="Corre E."/>
            <person name="Da Silva C."/>
            <person name="Delage L."/>
            <person name="Delaroque N."/>
            <person name="Dittami S.M."/>
            <person name="Doulbeau S."/>
            <person name="Elias M."/>
            <person name="Farnham G."/>
            <person name="Gachon C.M."/>
            <person name="Gschloessl B."/>
            <person name="Heesch S."/>
            <person name="Jabbari K."/>
            <person name="Jubin C."/>
            <person name="Kawai H."/>
            <person name="Kimura K."/>
            <person name="Kloareg B."/>
            <person name="Kupper F.C."/>
            <person name="Lang D."/>
            <person name="Le Bail A."/>
            <person name="Leblanc C."/>
            <person name="Lerouge P."/>
            <person name="Lohr M."/>
            <person name="Lopez P.J."/>
            <person name="Martens C."/>
            <person name="Maumus F."/>
            <person name="Michel G."/>
            <person name="Miranda-Saavedra D."/>
            <person name="Morales J."/>
            <person name="Moreau H."/>
            <person name="Motomura T."/>
            <person name="Nagasato C."/>
            <person name="Napoli C.A."/>
            <person name="Nelson D.R."/>
            <person name="Nyvall-Collen P."/>
            <person name="Peters A.F."/>
            <person name="Pommier C."/>
            <person name="Potin P."/>
            <person name="Poulain J."/>
            <person name="Quesneville H."/>
            <person name="Read B."/>
            <person name="Rensing S.A."/>
            <person name="Ritter A."/>
            <person name="Rousvoal S."/>
            <person name="Samanta M."/>
            <person name="Samson G."/>
            <person name="Schroeder D.C."/>
            <person name="Segurens B."/>
            <person name="Strittmatter M."/>
            <person name="Tonon T."/>
            <person name="Tregear J.W."/>
            <person name="Valentin K."/>
            <person name="von Dassow P."/>
            <person name="Yamagishi T."/>
            <person name="Van de Peer Y."/>
            <person name="Wincker P."/>
        </authorList>
    </citation>
    <scope>NUCLEOTIDE SEQUENCE [LARGE SCALE GENOMIC DNA]</scope>
    <source>
        <strain evidence="5">Ec32 / CCAP1310/4</strain>
    </source>
</reference>
<dbReference type="OrthoDB" id="188511at2759"/>
<evidence type="ECO:0000259" key="3">
    <source>
        <dbReference type="PROSITE" id="PS50836"/>
    </source>
</evidence>
<keyword evidence="2" id="KW-0732">Signal</keyword>
<sequence length="392" mass="37923">MSSLSSIKASALLLLAAAQLGCGQDLTSCEPSTNGAFDYQVTPTDGFDVHWSVDTVAETISVEVVSTAVAWTSLGFSSDLMMIGSDAVIGLPDESAVEEYDLISQTTAGVLPSATQDITGGSVSQDASGTTLSFTRPLAPANKQAISGTPGDETIFLYAFGGDNELGFHGLAPNRGSLVLDLFCGDGGDGDGATVAGTPAPTVGGTPTASEASSAAPIAADTPTAAPTIAGTPAATGGGTPAASEASSAAPIAADTPTAGPTMAVSGTPPSSTLSVAPTTLESETGSSSAPSAAPTGVEGSTSSPTGAAGMTGSETMAPSAADGDRGVDVPGETRAPTDASDSLLITESPSAAGEGLVEEETDGALRVGGGGRWAAAAATGFVTVLAVLSSL</sequence>
<evidence type="ECO:0000313" key="4">
    <source>
        <dbReference type="EMBL" id="CBJ28986.1"/>
    </source>
</evidence>
<dbReference type="InterPro" id="IPR045266">
    <property type="entry name" value="DOH_DOMON"/>
</dbReference>
<dbReference type="PROSITE" id="PS50836">
    <property type="entry name" value="DOMON"/>
    <property type="match status" value="1"/>
</dbReference>
<evidence type="ECO:0000256" key="2">
    <source>
        <dbReference type="SAM" id="SignalP"/>
    </source>
</evidence>
<keyword evidence="5" id="KW-1185">Reference proteome</keyword>
<dbReference type="InParanoid" id="D7FJ76"/>
<evidence type="ECO:0000256" key="1">
    <source>
        <dbReference type="SAM" id="MobiDB-lite"/>
    </source>
</evidence>
<dbReference type="AlphaFoldDB" id="D7FJ76"/>
<feature type="chain" id="PRO_5003095278" evidence="2">
    <location>
        <begin position="24"/>
        <end position="392"/>
    </location>
</feature>
<accession>D7FJ76</accession>
<protein>
    <submittedName>
        <fullName evidence="4">Ferric reductase</fullName>
    </submittedName>
</protein>
<feature type="region of interest" description="Disordered" evidence="1">
    <location>
        <begin position="194"/>
        <end position="343"/>
    </location>
</feature>
<feature type="compositionally biased region" description="Low complexity" evidence="1">
    <location>
        <begin position="282"/>
        <end position="297"/>
    </location>
</feature>
<feature type="signal peptide" evidence="2">
    <location>
        <begin position="1"/>
        <end position="23"/>
    </location>
</feature>
<dbReference type="Proteomes" id="UP000002630">
    <property type="component" value="Linkage Group LG04"/>
</dbReference>
<gene>
    <name evidence="4" type="ORF">Esi_0127_0076</name>
</gene>
<dbReference type="Pfam" id="PF03351">
    <property type="entry name" value="DOMON"/>
    <property type="match status" value="1"/>
</dbReference>
<dbReference type="EMBL" id="FN647916">
    <property type="protein sequence ID" value="CBJ28986.1"/>
    <property type="molecule type" value="Genomic_DNA"/>
</dbReference>
<feature type="domain" description="DOMON" evidence="3">
    <location>
        <begin position="45"/>
        <end position="161"/>
    </location>
</feature>
<evidence type="ECO:0000313" key="5">
    <source>
        <dbReference type="Proteomes" id="UP000002630"/>
    </source>
</evidence>